<dbReference type="EMBL" id="CM055098">
    <property type="protein sequence ID" value="KAJ7550578.1"/>
    <property type="molecule type" value="Genomic_DNA"/>
</dbReference>
<gene>
    <name evidence="1" type="ORF">O6H91_07G107200</name>
</gene>
<keyword evidence="2" id="KW-1185">Reference proteome</keyword>
<accession>A0ACC2D8M9</accession>
<protein>
    <submittedName>
        <fullName evidence="1">Uncharacterized protein</fullName>
    </submittedName>
</protein>
<organism evidence="1 2">
    <name type="scientific">Diphasiastrum complanatum</name>
    <name type="common">Issler's clubmoss</name>
    <name type="synonym">Lycopodium complanatum</name>
    <dbReference type="NCBI Taxonomy" id="34168"/>
    <lineage>
        <taxon>Eukaryota</taxon>
        <taxon>Viridiplantae</taxon>
        <taxon>Streptophyta</taxon>
        <taxon>Embryophyta</taxon>
        <taxon>Tracheophyta</taxon>
        <taxon>Lycopodiopsida</taxon>
        <taxon>Lycopodiales</taxon>
        <taxon>Lycopodiaceae</taxon>
        <taxon>Lycopodioideae</taxon>
        <taxon>Diphasiastrum</taxon>
    </lineage>
</organism>
<comment type="caution">
    <text evidence="1">The sequence shown here is derived from an EMBL/GenBank/DDBJ whole genome shotgun (WGS) entry which is preliminary data.</text>
</comment>
<sequence length="223" mass="24792">MAYDHDWSEDYLFKVVLMGDSAVGKSNLLSRYVRNEFSVNTKATIGVEFQTQSMEIDGKEVKAQIWDTAGQERFRAVTSAYYRGAMGALIVYDISRRQTFESALRWLEELRVYSDASVVTMLVGNKCDLAHLREVSVEEATALAEAESLFFIETSALDSTNVKGAFQTVIKEIYGIVSRKNLSADFSKGGDLVLSASQKLGALDKNAKDRKSFGVDWRCCSTG</sequence>
<reference evidence="2" key="1">
    <citation type="journal article" date="2024" name="Proc. Natl. Acad. Sci. U.S.A.">
        <title>Extraordinary preservation of gene collinearity over three hundred million years revealed in homosporous lycophytes.</title>
        <authorList>
            <person name="Li C."/>
            <person name="Wickell D."/>
            <person name="Kuo L.Y."/>
            <person name="Chen X."/>
            <person name="Nie B."/>
            <person name="Liao X."/>
            <person name="Peng D."/>
            <person name="Ji J."/>
            <person name="Jenkins J."/>
            <person name="Williams M."/>
            <person name="Shu S."/>
            <person name="Plott C."/>
            <person name="Barry K."/>
            <person name="Rajasekar S."/>
            <person name="Grimwood J."/>
            <person name="Han X."/>
            <person name="Sun S."/>
            <person name="Hou Z."/>
            <person name="He W."/>
            <person name="Dai G."/>
            <person name="Sun C."/>
            <person name="Schmutz J."/>
            <person name="Leebens-Mack J.H."/>
            <person name="Li F.W."/>
            <person name="Wang L."/>
        </authorList>
    </citation>
    <scope>NUCLEOTIDE SEQUENCE [LARGE SCALE GENOMIC DNA]</scope>
    <source>
        <strain evidence="2">cv. PW_Plant_1</strain>
    </source>
</reference>
<evidence type="ECO:0000313" key="2">
    <source>
        <dbReference type="Proteomes" id="UP001162992"/>
    </source>
</evidence>
<evidence type="ECO:0000313" key="1">
    <source>
        <dbReference type="EMBL" id="KAJ7550578.1"/>
    </source>
</evidence>
<name>A0ACC2D8M9_DIPCM</name>
<dbReference type="Proteomes" id="UP001162992">
    <property type="component" value="Chromosome 7"/>
</dbReference>
<proteinExistence type="predicted"/>